<dbReference type="GO" id="GO:0005524">
    <property type="term" value="F:ATP binding"/>
    <property type="evidence" value="ECO:0007669"/>
    <property type="project" value="UniProtKB-KW"/>
</dbReference>
<dbReference type="GO" id="GO:1900753">
    <property type="term" value="P:doxorubicin transport"/>
    <property type="evidence" value="ECO:0007669"/>
    <property type="project" value="InterPro"/>
</dbReference>
<keyword evidence="4" id="KW-0547">Nucleotide-binding</keyword>
<keyword evidence="6" id="KW-1278">Translocase</keyword>
<keyword evidence="3" id="KW-1003">Cell membrane</keyword>
<evidence type="ECO:0000256" key="7">
    <source>
        <dbReference type="ARBA" id="ARBA00023136"/>
    </source>
</evidence>
<gene>
    <name evidence="10" type="ORF">A3A02_02310</name>
</gene>
<evidence type="ECO:0000256" key="5">
    <source>
        <dbReference type="ARBA" id="ARBA00022840"/>
    </source>
</evidence>
<evidence type="ECO:0000256" key="8">
    <source>
        <dbReference type="ARBA" id="ARBA00049985"/>
    </source>
</evidence>
<dbReference type="PANTHER" id="PTHR42711:SF18">
    <property type="entry name" value="ABC TRANSPORTER, ATP-BINDING PROTEIN"/>
    <property type="match status" value="1"/>
</dbReference>
<protein>
    <submittedName>
        <fullName evidence="10">ABC transporter ATP-binding protein</fullName>
    </submittedName>
</protein>
<dbReference type="EMBL" id="MHIM01000032">
    <property type="protein sequence ID" value="OGY51704.1"/>
    <property type="molecule type" value="Genomic_DNA"/>
</dbReference>
<evidence type="ECO:0000259" key="9">
    <source>
        <dbReference type="PROSITE" id="PS50893"/>
    </source>
</evidence>
<keyword evidence="5 10" id="KW-0067">ATP-binding</keyword>
<dbReference type="Proteomes" id="UP000177376">
    <property type="component" value="Unassembled WGS sequence"/>
</dbReference>
<comment type="caution">
    <text evidence="10">The sequence shown here is derived from an EMBL/GenBank/DDBJ whole genome shotgun (WGS) entry which is preliminary data.</text>
</comment>
<evidence type="ECO:0000256" key="1">
    <source>
        <dbReference type="ARBA" id="ARBA00004413"/>
    </source>
</evidence>
<sequence length="324" mass="37401">MNIIEVKNLTKKFNGLTAVDDVSFEVKKGEIFGFLGPNGAGKSTTINMLSTILSPTEGEAFINKFNVLSQKDEVRRSIGLVFQDPSLDDRLTAKENLRFHARLYGVPKEDYQKREKEVLDLVDLWERRNEVIKNFSGGMKRRLEIARGLIHYPAVLFLDEPTIGLDPQTRAHLWSYILKLKHEKEMTIFMTTHYMNEAENCDRIAIIDHGKVIVLDTPDNLKTKVGGDVIRMKTGDKPSLKKELEERYNIEVKEEDGTLRIEVANGDQFLPHLFNELTAKINAIELRKPTLDDVFLHFTGHAIREEEASDKEHMRQHMRMRRRT</sequence>
<dbReference type="InterPro" id="IPR027417">
    <property type="entry name" value="P-loop_NTPase"/>
</dbReference>
<dbReference type="InterPro" id="IPR005894">
    <property type="entry name" value="DrrA"/>
</dbReference>
<accession>A0A1G1YHH3</accession>
<evidence type="ECO:0000256" key="6">
    <source>
        <dbReference type="ARBA" id="ARBA00022967"/>
    </source>
</evidence>
<dbReference type="Pfam" id="PF13732">
    <property type="entry name" value="DrrA1-3_C"/>
    <property type="match status" value="1"/>
</dbReference>
<dbReference type="InterPro" id="IPR017871">
    <property type="entry name" value="ABC_transporter-like_CS"/>
</dbReference>
<organism evidence="10 11">
    <name type="scientific">Candidatus Buchananbacteria bacterium RIFCSPLOWO2_01_FULL_39_33</name>
    <dbReference type="NCBI Taxonomy" id="1797543"/>
    <lineage>
        <taxon>Bacteria</taxon>
        <taxon>Candidatus Buchananiibacteriota</taxon>
    </lineage>
</organism>
<dbReference type="PANTHER" id="PTHR42711">
    <property type="entry name" value="ABC TRANSPORTER ATP-BINDING PROTEIN"/>
    <property type="match status" value="1"/>
</dbReference>
<feature type="domain" description="ABC transporter" evidence="9">
    <location>
        <begin position="4"/>
        <end position="234"/>
    </location>
</feature>
<dbReference type="InterPro" id="IPR003439">
    <property type="entry name" value="ABC_transporter-like_ATP-bd"/>
</dbReference>
<evidence type="ECO:0000313" key="10">
    <source>
        <dbReference type="EMBL" id="OGY51704.1"/>
    </source>
</evidence>
<dbReference type="GO" id="GO:0016887">
    <property type="term" value="F:ATP hydrolysis activity"/>
    <property type="evidence" value="ECO:0007669"/>
    <property type="project" value="InterPro"/>
</dbReference>
<comment type="subcellular location">
    <subcellularLocation>
        <location evidence="1">Cell membrane</location>
        <topology evidence="1">Peripheral membrane protein</topology>
        <orientation evidence="1">Cytoplasmic side</orientation>
    </subcellularLocation>
</comment>
<dbReference type="InterPro" id="IPR003593">
    <property type="entry name" value="AAA+_ATPase"/>
</dbReference>
<dbReference type="GO" id="GO:0005886">
    <property type="term" value="C:plasma membrane"/>
    <property type="evidence" value="ECO:0007669"/>
    <property type="project" value="UniProtKB-SubCell"/>
</dbReference>
<evidence type="ECO:0000313" key="11">
    <source>
        <dbReference type="Proteomes" id="UP000177376"/>
    </source>
</evidence>
<dbReference type="InterPro" id="IPR050763">
    <property type="entry name" value="ABC_transporter_ATP-binding"/>
</dbReference>
<dbReference type="FunFam" id="3.40.50.300:FF:000589">
    <property type="entry name" value="ABC transporter, ATP-binding subunit"/>
    <property type="match status" value="1"/>
</dbReference>
<dbReference type="PROSITE" id="PS50893">
    <property type="entry name" value="ABC_TRANSPORTER_2"/>
    <property type="match status" value="1"/>
</dbReference>
<dbReference type="Gene3D" id="3.40.50.300">
    <property type="entry name" value="P-loop containing nucleotide triphosphate hydrolases"/>
    <property type="match status" value="1"/>
</dbReference>
<evidence type="ECO:0000256" key="2">
    <source>
        <dbReference type="ARBA" id="ARBA00022448"/>
    </source>
</evidence>
<name>A0A1G1YHH3_9BACT</name>
<reference evidence="10 11" key="1">
    <citation type="journal article" date="2016" name="Nat. Commun.">
        <title>Thousands of microbial genomes shed light on interconnected biogeochemical processes in an aquifer system.</title>
        <authorList>
            <person name="Anantharaman K."/>
            <person name="Brown C.T."/>
            <person name="Hug L.A."/>
            <person name="Sharon I."/>
            <person name="Castelle C.J."/>
            <person name="Probst A.J."/>
            <person name="Thomas B.C."/>
            <person name="Singh A."/>
            <person name="Wilkins M.J."/>
            <person name="Karaoz U."/>
            <person name="Brodie E.L."/>
            <person name="Williams K.H."/>
            <person name="Hubbard S.S."/>
            <person name="Banfield J.F."/>
        </authorList>
    </citation>
    <scope>NUCLEOTIDE SEQUENCE [LARGE SCALE GENOMIC DNA]</scope>
</reference>
<dbReference type="AlphaFoldDB" id="A0A1G1YHH3"/>
<dbReference type="InterPro" id="IPR025302">
    <property type="entry name" value="DrrA1/2-like_C"/>
</dbReference>
<proteinExistence type="inferred from homology"/>
<dbReference type="SUPFAM" id="SSF52540">
    <property type="entry name" value="P-loop containing nucleoside triphosphate hydrolases"/>
    <property type="match status" value="1"/>
</dbReference>
<dbReference type="SMART" id="SM00382">
    <property type="entry name" value="AAA"/>
    <property type="match status" value="1"/>
</dbReference>
<dbReference type="Pfam" id="PF00005">
    <property type="entry name" value="ABC_tran"/>
    <property type="match status" value="1"/>
</dbReference>
<evidence type="ECO:0000256" key="3">
    <source>
        <dbReference type="ARBA" id="ARBA00022475"/>
    </source>
</evidence>
<keyword evidence="7" id="KW-0472">Membrane</keyword>
<keyword evidence="2" id="KW-0813">Transport</keyword>
<dbReference type="PROSITE" id="PS00211">
    <property type="entry name" value="ABC_TRANSPORTER_1"/>
    <property type="match status" value="1"/>
</dbReference>
<evidence type="ECO:0000256" key="4">
    <source>
        <dbReference type="ARBA" id="ARBA00022741"/>
    </source>
</evidence>
<comment type="similarity">
    <text evidence="8">Belongs to the ABC transporter superfamily. Drug exporter-1 (DrugE1) (TC 3.A.1.105) family.</text>
</comment>
<dbReference type="NCBIfam" id="TIGR01188">
    <property type="entry name" value="drrA"/>
    <property type="match status" value="1"/>
</dbReference>
<dbReference type="GO" id="GO:0043215">
    <property type="term" value="P:daunorubicin transport"/>
    <property type="evidence" value="ECO:0007669"/>
    <property type="project" value="InterPro"/>
</dbReference>